<protein>
    <submittedName>
        <fullName evidence="1">Uncharacterized protein</fullName>
    </submittedName>
</protein>
<evidence type="ECO:0000313" key="1">
    <source>
        <dbReference type="EMBL" id="CAF1015760.1"/>
    </source>
</evidence>
<reference evidence="1" key="1">
    <citation type="submission" date="2021-02" db="EMBL/GenBank/DDBJ databases">
        <authorList>
            <person name="Nowell W R."/>
        </authorList>
    </citation>
    <scope>NUCLEOTIDE SEQUENCE</scope>
</reference>
<comment type="caution">
    <text evidence="1">The sequence shown here is derived from an EMBL/GenBank/DDBJ whole genome shotgun (WGS) entry which is preliminary data.</text>
</comment>
<dbReference type="GO" id="GO:0008537">
    <property type="term" value="C:proteasome activator complex"/>
    <property type="evidence" value="ECO:0007669"/>
    <property type="project" value="InterPro"/>
</dbReference>
<proteinExistence type="predicted"/>
<dbReference type="AlphaFoldDB" id="A0A814HTK5"/>
<dbReference type="Proteomes" id="UP000663870">
    <property type="component" value="Unassembled WGS sequence"/>
</dbReference>
<name>A0A814HTK5_9BILA</name>
<dbReference type="SUPFAM" id="SSF47216">
    <property type="entry name" value="Proteasome activator"/>
    <property type="match status" value="1"/>
</dbReference>
<accession>A0A814HTK5</accession>
<keyword evidence="4" id="KW-1185">Reference proteome</keyword>
<dbReference type="InterPro" id="IPR036252">
    <property type="entry name" value="Proteasome_activ_sf"/>
</dbReference>
<organism evidence="1 3">
    <name type="scientific">Rotaria sordida</name>
    <dbReference type="NCBI Taxonomy" id="392033"/>
    <lineage>
        <taxon>Eukaryota</taxon>
        <taxon>Metazoa</taxon>
        <taxon>Spiralia</taxon>
        <taxon>Gnathifera</taxon>
        <taxon>Rotifera</taxon>
        <taxon>Eurotatoria</taxon>
        <taxon>Bdelloidea</taxon>
        <taxon>Philodinida</taxon>
        <taxon>Philodinidae</taxon>
        <taxon>Rotaria</taxon>
    </lineage>
</organism>
<gene>
    <name evidence="2" type="ORF">JXQ802_LOCUS24358</name>
    <name evidence="1" type="ORF">PYM288_LOCUS15352</name>
</gene>
<evidence type="ECO:0000313" key="3">
    <source>
        <dbReference type="Proteomes" id="UP000663854"/>
    </source>
</evidence>
<evidence type="ECO:0000313" key="2">
    <source>
        <dbReference type="EMBL" id="CAF1199937.1"/>
    </source>
</evidence>
<evidence type="ECO:0000313" key="4">
    <source>
        <dbReference type="Proteomes" id="UP000663870"/>
    </source>
</evidence>
<sequence>MSFILNKKFSETYCHNNSQINNRTIHSSLSSISFIDSFEHRIINNIFEQMPKIIKTLANLCQILDDYPLLQINIEQIQQGTLNSILWNENQLYPIAIDQNNYLIKFRQLIRKYIYEFLEFAQQILIFSYKNNEINSLIQKSMKYLIQLNNYRIKRQLAYKNFLQNYTFEDSILILYNIDKQQYHELRLITLNLRQFFLKLIKFISPKFSIFE</sequence>
<dbReference type="Proteomes" id="UP000663854">
    <property type="component" value="Unassembled WGS sequence"/>
</dbReference>
<dbReference type="EMBL" id="CAJNOL010000789">
    <property type="protein sequence ID" value="CAF1199937.1"/>
    <property type="molecule type" value="Genomic_DNA"/>
</dbReference>
<dbReference type="EMBL" id="CAJNOH010000366">
    <property type="protein sequence ID" value="CAF1015760.1"/>
    <property type="molecule type" value="Genomic_DNA"/>
</dbReference>